<keyword evidence="2" id="KW-1185">Reference proteome</keyword>
<dbReference type="Proteomes" id="UP000265520">
    <property type="component" value="Unassembled WGS sequence"/>
</dbReference>
<sequence>MGPNWLLGSKKLKAIHVKVPSLKFSDILQVNQAIAGVHGVDVQFAGIKFLESLVSEFSPSTSSAMGLPREFHEQCRRSLERDYLKFTLLFSS</sequence>
<dbReference type="AlphaFoldDB" id="A0A392NGS6"/>
<comment type="caution">
    <text evidence="1">The sequence shown here is derived from an EMBL/GenBank/DDBJ whole genome shotgun (WGS) entry which is preliminary data.</text>
</comment>
<organism evidence="1 2">
    <name type="scientific">Trifolium medium</name>
    <dbReference type="NCBI Taxonomy" id="97028"/>
    <lineage>
        <taxon>Eukaryota</taxon>
        <taxon>Viridiplantae</taxon>
        <taxon>Streptophyta</taxon>
        <taxon>Embryophyta</taxon>
        <taxon>Tracheophyta</taxon>
        <taxon>Spermatophyta</taxon>
        <taxon>Magnoliopsida</taxon>
        <taxon>eudicotyledons</taxon>
        <taxon>Gunneridae</taxon>
        <taxon>Pentapetalae</taxon>
        <taxon>rosids</taxon>
        <taxon>fabids</taxon>
        <taxon>Fabales</taxon>
        <taxon>Fabaceae</taxon>
        <taxon>Papilionoideae</taxon>
        <taxon>50 kb inversion clade</taxon>
        <taxon>NPAAA clade</taxon>
        <taxon>Hologalegina</taxon>
        <taxon>IRL clade</taxon>
        <taxon>Trifolieae</taxon>
        <taxon>Trifolium</taxon>
    </lineage>
</organism>
<evidence type="ECO:0000313" key="1">
    <source>
        <dbReference type="EMBL" id="MCH97734.1"/>
    </source>
</evidence>
<accession>A0A392NGS6</accession>
<evidence type="ECO:0000313" key="2">
    <source>
        <dbReference type="Proteomes" id="UP000265520"/>
    </source>
</evidence>
<reference evidence="1 2" key="1">
    <citation type="journal article" date="2018" name="Front. Plant Sci.">
        <title>Red Clover (Trifolium pratense) and Zigzag Clover (T. medium) - A Picture of Genomic Similarities and Differences.</title>
        <authorList>
            <person name="Dluhosova J."/>
            <person name="Istvanek J."/>
            <person name="Nedelnik J."/>
            <person name="Repkova J."/>
        </authorList>
    </citation>
    <scope>NUCLEOTIDE SEQUENCE [LARGE SCALE GENOMIC DNA]</scope>
    <source>
        <strain evidence="2">cv. 10/8</strain>
        <tissue evidence="1">Leaf</tissue>
    </source>
</reference>
<protein>
    <submittedName>
        <fullName evidence="1">Exportin-4-like</fullName>
    </submittedName>
</protein>
<name>A0A392NGS6_9FABA</name>
<dbReference type="EMBL" id="LXQA010035791">
    <property type="protein sequence ID" value="MCH97734.1"/>
    <property type="molecule type" value="Genomic_DNA"/>
</dbReference>
<proteinExistence type="predicted"/>